<dbReference type="GO" id="GO:0008270">
    <property type="term" value="F:zinc ion binding"/>
    <property type="evidence" value="ECO:0007669"/>
    <property type="project" value="InterPro"/>
</dbReference>
<sequence>MTYHLDEEALLDRLKGLLQIKTVNGDAGVVTPESPLGTGINEAINYVLDLGNSWGFKTKNCDGYCGYIEMGAGKEMVAVITHLDTVAVGDDWTVLPFDLTIDGDKLFGRGVLDDKGPAMVSLFALKALKDANISINKRIRLIVGGDEEGGDWACMNRYKATEEVPKYSFTPDSSYPVIFAEKGIMNVIFEKDLDASTPTLEFESGKQINSVPDYARAHVAGQSYESRGKSAHASEPEKGDNALIKLGQVLRATGLKHPILDLLEIATPEGFGINLSDEVSGELTLNPAIVQVNSKKAIFRCDIRYPVTFNSSEICDMIVQATNQLGFSFEMDHDSPPLHVDKESFLVKSLQKTYEEYTGDTTGPVVSGGGTYARAFENAVAFGSVFPGEESTCHKTDEFWSRESMKKNFDIITRALEVLAQ</sequence>
<dbReference type="RefSeq" id="WP_148567982.1">
    <property type="nucleotide sequence ID" value="NZ_RXYA01000013.1"/>
</dbReference>
<dbReference type="GO" id="GO:0016805">
    <property type="term" value="F:dipeptidase activity"/>
    <property type="evidence" value="ECO:0007669"/>
    <property type="project" value="UniProtKB-KW"/>
</dbReference>
<gene>
    <name evidence="9" type="ORF">GH810_09290</name>
</gene>
<evidence type="ECO:0000256" key="7">
    <source>
        <dbReference type="ARBA" id="ARBA00022997"/>
    </source>
</evidence>
<reference evidence="9" key="1">
    <citation type="submission" date="2019-10" db="EMBL/GenBank/DDBJ databases">
        <authorList>
            <person name="Ross D.E."/>
            <person name="Gulliver D."/>
        </authorList>
    </citation>
    <scope>NUCLEOTIDE SEQUENCE</scope>
    <source>
        <strain evidence="9">DER-2019</strain>
    </source>
</reference>
<dbReference type="Gene3D" id="3.30.70.360">
    <property type="match status" value="4"/>
</dbReference>
<organism evidence="9 10">
    <name type="scientific">Acetobacterium paludosum</name>
    <dbReference type="NCBI Taxonomy" id="52693"/>
    <lineage>
        <taxon>Bacteria</taxon>
        <taxon>Bacillati</taxon>
        <taxon>Bacillota</taxon>
        <taxon>Clostridia</taxon>
        <taxon>Eubacteriales</taxon>
        <taxon>Eubacteriaceae</taxon>
        <taxon>Acetobacterium</taxon>
    </lineage>
</organism>
<comment type="similarity">
    <text evidence="2">Belongs to the peptidase M20A family.</text>
</comment>
<evidence type="ECO:0000256" key="6">
    <source>
        <dbReference type="ARBA" id="ARBA00022833"/>
    </source>
</evidence>
<keyword evidence="3" id="KW-0645">Protease</keyword>
<dbReference type="GO" id="GO:0008237">
    <property type="term" value="F:metallopeptidase activity"/>
    <property type="evidence" value="ECO:0007669"/>
    <property type="project" value="UniProtKB-KW"/>
</dbReference>
<keyword evidence="8" id="KW-0482">Metalloprotease</keyword>
<dbReference type="GO" id="GO:0008777">
    <property type="term" value="F:acetylornithine deacetylase activity"/>
    <property type="evidence" value="ECO:0007669"/>
    <property type="project" value="TreeGrafter"/>
</dbReference>
<reference evidence="9" key="2">
    <citation type="submission" date="2020-10" db="EMBL/GenBank/DDBJ databases">
        <title>Comparative genomics of the Acetobacterium genus.</title>
        <authorList>
            <person name="Marshall C."/>
            <person name="May H."/>
            <person name="Norman S."/>
        </authorList>
    </citation>
    <scope>NUCLEOTIDE SEQUENCE</scope>
    <source>
        <strain evidence="9">DER-2019</strain>
    </source>
</reference>
<evidence type="ECO:0000256" key="5">
    <source>
        <dbReference type="ARBA" id="ARBA00022801"/>
    </source>
</evidence>
<evidence type="ECO:0000256" key="1">
    <source>
        <dbReference type="ARBA" id="ARBA00001947"/>
    </source>
</evidence>
<keyword evidence="10" id="KW-1185">Reference proteome</keyword>
<dbReference type="GO" id="GO:0006508">
    <property type="term" value="P:proteolysis"/>
    <property type="evidence" value="ECO:0007669"/>
    <property type="project" value="UniProtKB-KW"/>
</dbReference>
<dbReference type="InterPro" id="IPR002933">
    <property type="entry name" value="Peptidase_M20"/>
</dbReference>
<dbReference type="EC" id="3.4.13.-" evidence="9"/>
<evidence type="ECO:0000256" key="8">
    <source>
        <dbReference type="ARBA" id="ARBA00023049"/>
    </source>
</evidence>
<keyword evidence="5 9" id="KW-0378">Hydrolase</keyword>
<evidence type="ECO:0000256" key="4">
    <source>
        <dbReference type="ARBA" id="ARBA00022723"/>
    </source>
</evidence>
<evidence type="ECO:0000256" key="2">
    <source>
        <dbReference type="ARBA" id="ARBA00006247"/>
    </source>
</evidence>
<keyword evidence="6" id="KW-0862">Zinc</keyword>
<dbReference type="Proteomes" id="UP000616595">
    <property type="component" value="Unassembled WGS sequence"/>
</dbReference>
<dbReference type="GO" id="GO:0006526">
    <property type="term" value="P:L-arginine biosynthetic process"/>
    <property type="evidence" value="ECO:0007669"/>
    <property type="project" value="TreeGrafter"/>
</dbReference>
<dbReference type="SUPFAM" id="SSF55031">
    <property type="entry name" value="Bacterial exopeptidase dimerisation domain"/>
    <property type="match status" value="1"/>
</dbReference>
<evidence type="ECO:0000256" key="3">
    <source>
        <dbReference type="ARBA" id="ARBA00022670"/>
    </source>
</evidence>
<dbReference type="SUPFAM" id="SSF53187">
    <property type="entry name" value="Zn-dependent exopeptidases"/>
    <property type="match status" value="1"/>
</dbReference>
<dbReference type="EMBL" id="WJBD01000009">
    <property type="protein sequence ID" value="MBC3888501.1"/>
    <property type="molecule type" value="Genomic_DNA"/>
</dbReference>
<keyword evidence="4" id="KW-0479">Metal-binding</keyword>
<proteinExistence type="inferred from homology"/>
<accession>A0A923KXL4</accession>
<dbReference type="Pfam" id="PF01546">
    <property type="entry name" value="Peptidase_M20"/>
    <property type="match status" value="1"/>
</dbReference>
<dbReference type="OrthoDB" id="9761532at2"/>
<dbReference type="PANTHER" id="PTHR43808">
    <property type="entry name" value="ACETYLORNITHINE DEACETYLASE"/>
    <property type="match status" value="1"/>
</dbReference>
<comment type="caution">
    <text evidence="9">The sequence shown here is derived from an EMBL/GenBank/DDBJ whole genome shotgun (WGS) entry which is preliminary data.</text>
</comment>
<dbReference type="NCBIfam" id="TIGR01887">
    <property type="entry name" value="dipeptidaselike"/>
    <property type="match status" value="1"/>
</dbReference>
<protein>
    <submittedName>
        <fullName evidence="9">Sapep family Mn(2+)-dependent dipeptidase</fullName>
        <ecNumber evidence="9">3.4.13.-</ecNumber>
    </submittedName>
</protein>
<dbReference type="AlphaFoldDB" id="A0A923KXL4"/>
<dbReference type="Gene3D" id="3.40.630.10">
    <property type="entry name" value="Zn peptidases"/>
    <property type="match status" value="2"/>
</dbReference>
<evidence type="ECO:0000313" key="9">
    <source>
        <dbReference type="EMBL" id="MBC3888501.1"/>
    </source>
</evidence>
<keyword evidence="7 9" id="KW-0224">Dipeptidase</keyword>
<name>A0A923KXL4_9FIRM</name>
<dbReference type="InterPro" id="IPR036264">
    <property type="entry name" value="Bact_exopeptidase_dim_dom"/>
</dbReference>
<dbReference type="InterPro" id="IPR010964">
    <property type="entry name" value="M20A_pepV-rel"/>
</dbReference>
<evidence type="ECO:0000313" key="10">
    <source>
        <dbReference type="Proteomes" id="UP000616595"/>
    </source>
</evidence>
<dbReference type="InterPro" id="IPR050072">
    <property type="entry name" value="Peptidase_M20A"/>
</dbReference>
<dbReference type="PANTHER" id="PTHR43808:SF31">
    <property type="entry name" value="N-ACETYL-L-CITRULLINE DEACETYLASE"/>
    <property type="match status" value="1"/>
</dbReference>
<comment type="cofactor">
    <cofactor evidence="1">
        <name>Zn(2+)</name>
        <dbReference type="ChEBI" id="CHEBI:29105"/>
    </cofactor>
</comment>